<evidence type="ECO:0000256" key="1">
    <source>
        <dbReference type="SAM" id="SignalP"/>
    </source>
</evidence>
<keyword evidence="1" id="KW-0732">Signal</keyword>
<organism evidence="2">
    <name type="scientific">Pseudoalteromonas translucida KMM 520</name>
    <dbReference type="NCBI Taxonomy" id="1315283"/>
    <lineage>
        <taxon>Bacteria</taxon>
        <taxon>Pseudomonadati</taxon>
        <taxon>Pseudomonadota</taxon>
        <taxon>Gammaproteobacteria</taxon>
        <taxon>Alteromonadales</taxon>
        <taxon>Pseudoalteromonadaceae</taxon>
        <taxon>Pseudoalteromonas</taxon>
    </lineage>
</organism>
<feature type="chain" id="PRO_5006834033" description="Metal-binding protein" evidence="1">
    <location>
        <begin position="21"/>
        <end position="175"/>
    </location>
</feature>
<evidence type="ECO:0000313" key="2">
    <source>
        <dbReference type="EMBL" id="ALS34552.1"/>
    </source>
</evidence>
<dbReference type="KEGG" id="ptn:PTRA_b0006"/>
<dbReference type="SUPFAM" id="SSF52833">
    <property type="entry name" value="Thioredoxin-like"/>
    <property type="match status" value="1"/>
</dbReference>
<dbReference type="OrthoDB" id="14727at2"/>
<dbReference type="PATRIC" id="fig|1315283.4.peg.3142"/>
<protein>
    <recommendedName>
        <fullName evidence="4">Metal-binding protein</fullName>
    </recommendedName>
</protein>
<dbReference type="EMBL" id="CP011035">
    <property type="protein sequence ID" value="ALS34552.1"/>
    <property type="molecule type" value="Genomic_DNA"/>
</dbReference>
<reference evidence="2 3" key="1">
    <citation type="submission" date="2015-03" db="EMBL/GenBank/DDBJ databases">
        <authorList>
            <person name="Murphy D."/>
        </authorList>
    </citation>
    <scope>NUCLEOTIDE SEQUENCE [LARGE SCALE GENOMIC DNA]</scope>
    <source>
        <strain evidence="2 3">KMM 520</strain>
    </source>
</reference>
<dbReference type="Proteomes" id="UP000065261">
    <property type="component" value="Chromosome II"/>
</dbReference>
<name>A0A0U2X1Q8_9GAMM</name>
<gene>
    <name evidence="2" type="ORF">PTRA_b0006</name>
</gene>
<dbReference type="InterPro" id="IPR007332">
    <property type="entry name" value="DUF411"/>
</dbReference>
<feature type="signal peptide" evidence="1">
    <location>
        <begin position="1"/>
        <end position="20"/>
    </location>
</feature>
<accession>A0A0U2X1Q8</accession>
<dbReference type="PROSITE" id="PS51257">
    <property type="entry name" value="PROKAR_LIPOPROTEIN"/>
    <property type="match status" value="1"/>
</dbReference>
<evidence type="ECO:0008006" key="4">
    <source>
        <dbReference type="Google" id="ProtNLM"/>
    </source>
</evidence>
<dbReference type="InterPro" id="IPR036249">
    <property type="entry name" value="Thioredoxin-like_sf"/>
</dbReference>
<evidence type="ECO:0000313" key="3">
    <source>
        <dbReference type="Proteomes" id="UP000065261"/>
    </source>
</evidence>
<sequence>MRIIKITSSVLLALALPLMAACSEQSPQVHKATSSADSIKKQELKLTVYKDKNCGCCKGWIEHINQSDINTKAIDADDMGLIKSQYQIKPNQRSCHTAVSANGFVFEGHVPAKFIKQFLSEKHPAHIIGLTVPAMPLGTPGMEMGDAFHKYNIEFITTNTTTGVYKHISQYDEQF</sequence>
<dbReference type="Pfam" id="PF04214">
    <property type="entry name" value="DUF411"/>
    <property type="match status" value="1"/>
</dbReference>
<dbReference type="AlphaFoldDB" id="A0A0U2X1Q8"/>
<dbReference type="RefSeq" id="WP_058374629.1">
    <property type="nucleotide sequence ID" value="NZ_CP011035.1"/>
</dbReference>
<proteinExistence type="predicted"/>